<evidence type="ECO:0000256" key="9">
    <source>
        <dbReference type="ARBA" id="ARBA00031306"/>
    </source>
</evidence>
<dbReference type="PANTHER" id="PTHR30040">
    <property type="entry name" value="THIAMINE BIOSYNTHESIS LIPOPROTEIN APBE"/>
    <property type="match status" value="1"/>
</dbReference>
<name>A0A930VLP6_9ACTN</name>
<evidence type="ECO:0000256" key="4">
    <source>
        <dbReference type="ARBA" id="ARBA00022630"/>
    </source>
</evidence>
<comment type="catalytic activity">
    <reaction evidence="10">
        <text>L-threonyl-[protein] + FAD = FMN-L-threonyl-[protein] + AMP + H(+)</text>
        <dbReference type="Rhea" id="RHEA:36847"/>
        <dbReference type="Rhea" id="RHEA-COMP:11060"/>
        <dbReference type="Rhea" id="RHEA-COMP:11061"/>
        <dbReference type="ChEBI" id="CHEBI:15378"/>
        <dbReference type="ChEBI" id="CHEBI:30013"/>
        <dbReference type="ChEBI" id="CHEBI:57692"/>
        <dbReference type="ChEBI" id="CHEBI:74257"/>
        <dbReference type="ChEBI" id="CHEBI:456215"/>
        <dbReference type="EC" id="2.7.1.180"/>
    </reaction>
</comment>
<proteinExistence type="predicted"/>
<evidence type="ECO:0000256" key="2">
    <source>
        <dbReference type="ARBA" id="ARBA00011955"/>
    </source>
</evidence>
<dbReference type="AlphaFoldDB" id="A0A930VLP6"/>
<sequence length="309" mass="32271">MSTASSDTTTTFEALGCTVFVAVRDPAELAAARGLAVRVVVDVDETCSRFRADSDLSRVNAHPGEWVEVDPLLVAAVDVAIGAARETGGLVHPLLGRQLVALGYDRDFGALVDRDGAEVVETEVSDLDAWQRIGLDPSGGIRIPPGTSLDLGATGKAWVADLVAAAYEEHLRGSAVVSVGGDVRIAQRDPEPWPIAIAERPGSVPDEVVHLDAGGMATSSTCVRRWTLRGARLHHLLDPRTGRPAPEVWRTVTSTGATCSSANTATTAAVVLGTAAPGWLESRGVSARLVAADGSVHRVGAWPEGRRAA</sequence>
<keyword evidence="5 11" id="KW-0808">Transferase</keyword>
<gene>
    <name evidence="11" type="ORF">ISU10_03990</name>
</gene>
<evidence type="ECO:0000256" key="7">
    <source>
        <dbReference type="ARBA" id="ARBA00022827"/>
    </source>
</evidence>
<evidence type="ECO:0000256" key="10">
    <source>
        <dbReference type="ARBA" id="ARBA00048540"/>
    </source>
</evidence>
<dbReference type="InterPro" id="IPR003374">
    <property type="entry name" value="ApbE-like_sf"/>
</dbReference>
<keyword evidence="12" id="KW-1185">Reference proteome</keyword>
<dbReference type="InterPro" id="IPR024932">
    <property type="entry name" value="ApbE"/>
</dbReference>
<evidence type="ECO:0000256" key="8">
    <source>
        <dbReference type="ARBA" id="ARBA00022842"/>
    </source>
</evidence>
<dbReference type="EC" id="2.7.1.180" evidence="2"/>
<dbReference type="GO" id="GO:0016740">
    <property type="term" value="F:transferase activity"/>
    <property type="evidence" value="ECO:0007669"/>
    <property type="project" value="UniProtKB-KW"/>
</dbReference>
<dbReference type="RefSeq" id="WP_194695086.1">
    <property type="nucleotide sequence ID" value="NZ_JADKPO010000004.1"/>
</dbReference>
<reference evidence="11" key="1">
    <citation type="submission" date="2020-11" db="EMBL/GenBank/DDBJ databases">
        <title>Nocardioides cynanchi sp. nov., isolated from soil of rhizosphere of Cynanchum wilfordii.</title>
        <authorList>
            <person name="Lee J.-S."/>
            <person name="Suh M.K."/>
            <person name="Kim J.-S."/>
        </authorList>
    </citation>
    <scope>NUCLEOTIDE SEQUENCE</scope>
    <source>
        <strain evidence="11">KCTC 19276</strain>
    </source>
</reference>
<accession>A0A930VLP6</accession>
<dbReference type="SUPFAM" id="SSF143631">
    <property type="entry name" value="ApbE-like"/>
    <property type="match status" value="1"/>
</dbReference>
<dbReference type="Pfam" id="PF02424">
    <property type="entry name" value="ApbE"/>
    <property type="match status" value="1"/>
</dbReference>
<dbReference type="EMBL" id="JADKPO010000004">
    <property type="protein sequence ID" value="MBF4766926.1"/>
    <property type="molecule type" value="Genomic_DNA"/>
</dbReference>
<dbReference type="Proteomes" id="UP000660668">
    <property type="component" value="Unassembled WGS sequence"/>
</dbReference>
<protein>
    <recommendedName>
        <fullName evidence="3">FAD:protein FMN transferase</fullName>
        <ecNumber evidence="2">2.7.1.180</ecNumber>
    </recommendedName>
    <alternativeName>
        <fullName evidence="9">Flavin transferase</fullName>
    </alternativeName>
</protein>
<keyword evidence="4" id="KW-0285">Flavoprotein</keyword>
<evidence type="ECO:0000256" key="3">
    <source>
        <dbReference type="ARBA" id="ARBA00016337"/>
    </source>
</evidence>
<keyword evidence="8" id="KW-0460">Magnesium</keyword>
<keyword evidence="7" id="KW-0274">FAD</keyword>
<organism evidence="11 12">
    <name type="scientific">Nocardioides agariphilus</name>
    <dbReference type="NCBI Taxonomy" id="433664"/>
    <lineage>
        <taxon>Bacteria</taxon>
        <taxon>Bacillati</taxon>
        <taxon>Actinomycetota</taxon>
        <taxon>Actinomycetes</taxon>
        <taxon>Propionibacteriales</taxon>
        <taxon>Nocardioidaceae</taxon>
        <taxon>Nocardioides</taxon>
    </lineage>
</organism>
<evidence type="ECO:0000313" key="12">
    <source>
        <dbReference type="Proteomes" id="UP000660668"/>
    </source>
</evidence>
<comment type="cofactor">
    <cofactor evidence="1">
        <name>Mg(2+)</name>
        <dbReference type="ChEBI" id="CHEBI:18420"/>
    </cofactor>
</comment>
<dbReference type="PANTHER" id="PTHR30040:SF2">
    <property type="entry name" value="FAD:PROTEIN FMN TRANSFERASE"/>
    <property type="match status" value="1"/>
</dbReference>
<dbReference type="GO" id="GO:0046872">
    <property type="term" value="F:metal ion binding"/>
    <property type="evidence" value="ECO:0007669"/>
    <property type="project" value="UniProtKB-KW"/>
</dbReference>
<comment type="caution">
    <text evidence="11">The sequence shown here is derived from an EMBL/GenBank/DDBJ whole genome shotgun (WGS) entry which is preliminary data.</text>
</comment>
<evidence type="ECO:0000256" key="5">
    <source>
        <dbReference type="ARBA" id="ARBA00022679"/>
    </source>
</evidence>
<evidence type="ECO:0000256" key="6">
    <source>
        <dbReference type="ARBA" id="ARBA00022723"/>
    </source>
</evidence>
<evidence type="ECO:0000256" key="1">
    <source>
        <dbReference type="ARBA" id="ARBA00001946"/>
    </source>
</evidence>
<evidence type="ECO:0000313" key="11">
    <source>
        <dbReference type="EMBL" id="MBF4766926.1"/>
    </source>
</evidence>
<keyword evidence="6" id="KW-0479">Metal-binding</keyword>
<dbReference type="Gene3D" id="3.10.520.10">
    <property type="entry name" value="ApbE-like domains"/>
    <property type="match status" value="1"/>
</dbReference>